<dbReference type="SMR" id="A0A918ANX3"/>
<dbReference type="Gene3D" id="1.10.1040.10">
    <property type="entry name" value="N-(1-d-carboxylethyl)-l-norvaline Dehydrogenase, domain 2"/>
    <property type="match status" value="1"/>
</dbReference>
<dbReference type="GO" id="GO:0016491">
    <property type="term" value="F:oxidoreductase activity"/>
    <property type="evidence" value="ECO:0007669"/>
    <property type="project" value="UniProtKB-KW"/>
</dbReference>
<dbReference type="Gene3D" id="3.40.50.720">
    <property type="entry name" value="NAD(P)-binding Rossmann-like Domain"/>
    <property type="match status" value="1"/>
</dbReference>
<dbReference type="PANTHER" id="PTHR43580">
    <property type="entry name" value="OXIDOREDUCTASE GLYR1-RELATED"/>
    <property type="match status" value="1"/>
</dbReference>
<dbReference type="PANTHER" id="PTHR43580:SF2">
    <property type="entry name" value="CYTOKINE-LIKE NUCLEAR FACTOR N-PAC"/>
    <property type="match status" value="1"/>
</dbReference>
<comment type="caution">
    <text evidence="5">The sequence shown here is derived from an EMBL/GenBank/DDBJ whole genome shotgun (WGS) entry which is preliminary data.</text>
</comment>
<reference evidence="5" key="1">
    <citation type="journal article" date="2014" name="Int. J. Syst. Evol. Microbiol.">
        <title>Complete genome sequence of Corynebacterium casei LMG S-19264T (=DSM 44701T), isolated from a smear-ripened cheese.</title>
        <authorList>
            <consortium name="US DOE Joint Genome Institute (JGI-PGF)"/>
            <person name="Walter F."/>
            <person name="Albersmeier A."/>
            <person name="Kalinowski J."/>
            <person name="Ruckert C."/>
        </authorList>
    </citation>
    <scope>NUCLEOTIDE SEQUENCE</scope>
    <source>
        <strain evidence="5">JCM 3313</strain>
    </source>
</reference>
<dbReference type="InterPro" id="IPR036291">
    <property type="entry name" value="NAD(P)-bd_dom_sf"/>
</dbReference>
<evidence type="ECO:0000259" key="3">
    <source>
        <dbReference type="Pfam" id="PF03446"/>
    </source>
</evidence>
<keyword evidence="2" id="KW-0560">Oxidoreductase</keyword>
<dbReference type="Proteomes" id="UP000639606">
    <property type="component" value="Unassembled WGS sequence"/>
</dbReference>
<dbReference type="SUPFAM" id="SSF51735">
    <property type="entry name" value="NAD(P)-binding Rossmann-fold domains"/>
    <property type="match status" value="1"/>
</dbReference>
<feature type="domain" description="6-phosphogluconate dehydrogenase NADP-binding" evidence="3">
    <location>
        <begin position="9"/>
        <end position="163"/>
    </location>
</feature>
<evidence type="ECO:0000256" key="1">
    <source>
        <dbReference type="ARBA" id="ARBA00009080"/>
    </source>
</evidence>
<keyword evidence="6" id="KW-1185">Reference proteome</keyword>
<dbReference type="InterPro" id="IPR051265">
    <property type="entry name" value="HIBADH-related_NP60_sf"/>
</dbReference>
<dbReference type="PIRSF" id="PIRSF000103">
    <property type="entry name" value="HIBADH"/>
    <property type="match status" value="1"/>
</dbReference>
<protein>
    <submittedName>
        <fullName evidence="5">3-hydroxyisobutyrate dehydrogenase</fullName>
    </submittedName>
</protein>
<name>A0A918ANX3_9PSEU</name>
<dbReference type="Pfam" id="PF03446">
    <property type="entry name" value="NAD_binding_2"/>
    <property type="match status" value="1"/>
</dbReference>
<proteinExistence type="inferred from homology"/>
<evidence type="ECO:0000313" key="6">
    <source>
        <dbReference type="Proteomes" id="UP000639606"/>
    </source>
</evidence>
<organism evidence="5 6">
    <name type="scientific">Saccharothrix coeruleofusca</name>
    <dbReference type="NCBI Taxonomy" id="33919"/>
    <lineage>
        <taxon>Bacteria</taxon>
        <taxon>Bacillati</taxon>
        <taxon>Actinomycetota</taxon>
        <taxon>Actinomycetes</taxon>
        <taxon>Pseudonocardiales</taxon>
        <taxon>Pseudonocardiaceae</taxon>
        <taxon>Saccharothrix</taxon>
    </lineage>
</organism>
<accession>A0A918ANX3</accession>
<sequence>MGSENRAPVTVVGLGSMGSALANAFLEKGHPTTVWNRSPEKAEALVAKGAVSAATVAEAIAASKLVVVCVLDYRAMREIVDSLGDAPAGRVIVNLTSGTPEEARQTAAWAAERGVGYLDGAIMATPPMIGSEHALIFYGGPKAVYDEHASALASIAGAGTYLGEDAGLPSLYDVALLGMMWTTWSGFMHSLALVGSEKVKAESFLPFAQLWFEHVVAPEIPKIAEQVDRGTYPDGGSALGMQAVAVEHLVDATRAQNVDVALPEFLLDRAERAIKQGHAGDGFAAIYEVLRKPQS</sequence>
<gene>
    <name evidence="5" type="primary">mmsB</name>
    <name evidence="5" type="ORF">GCM10010185_42010</name>
</gene>
<evidence type="ECO:0000259" key="4">
    <source>
        <dbReference type="Pfam" id="PF21761"/>
    </source>
</evidence>
<feature type="domain" description="NADPH-dependent reductive aminase-like C-terminal" evidence="4">
    <location>
        <begin position="165"/>
        <end position="292"/>
    </location>
</feature>
<dbReference type="EMBL" id="BMRG01000008">
    <property type="protein sequence ID" value="GGP64938.1"/>
    <property type="molecule type" value="Genomic_DNA"/>
</dbReference>
<dbReference type="AlphaFoldDB" id="A0A918ANX3"/>
<dbReference type="Pfam" id="PF21761">
    <property type="entry name" value="RedAm-like_C"/>
    <property type="match status" value="1"/>
</dbReference>
<dbReference type="InterPro" id="IPR006115">
    <property type="entry name" value="6PGDH_NADP-bd"/>
</dbReference>
<evidence type="ECO:0000256" key="2">
    <source>
        <dbReference type="ARBA" id="ARBA00023002"/>
    </source>
</evidence>
<dbReference type="InterPro" id="IPR048666">
    <property type="entry name" value="RedAm-like_C"/>
</dbReference>
<comment type="similarity">
    <text evidence="1">Belongs to the HIBADH-related family.</text>
</comment>
<reference evidence="5" key="2">
    <citation type="submission" date="2020-09" db="EMBL/GenBank/DDBJ databases">
        <authorList>
            <person name="Sun Q."/>
            <person name="Ohkuma M."/>
        </authorList>
    </citation>
    <scope>NUCLEOTIDE SEQUENCE</scope>
    <source>
        <strain evidence="5">JCM 3313</strain>
    </source>
</reference>
<dbReference type="GO" id="GO:0050661">
    <property type="term" value="F:NADP binding"/>
    <property type="evidence" value="ECO:0007669"/>
    <property type="project" value="InterPro"/>
</dbReference>
<dbReference type="InterPro" id="IPR013328">
    <property type="entry name" value="6PGD_dom2"/>
</dbReference>
<dbReference type="InterPro" id="IPR015815">
    <property type="entry name" value="HIBADH-related"/>
</dbReference>
<evidence type="ECO:0000313" key="5">
    <source>
        <dbReference type="EMBL" id="GGP64938.1"/>
    </source>
</evidence>